<dbReference type="PROSITE" id="PS00137">
    <property type="entry name" value="SUBTILASE_HIS"/>
    <property type="match status" value="1"/>
</dbReference>
<dbReference type="EMBL" id="UOFL01000176">
    <property type="protein sequence ID" value="VAW79627.1"/>
    <property type="molecule type" value="Genomic_DNA"/>
</dbReference>
<keyword evidence="2" id="KW-0645">Protease</keyword>
<dbReference type="GO" id="GO:0006508">
    <property type="term" value="P:proteolysis"/>
    <property type="evidence" value="ECO:0007669"/>
    <property type="project" value="UniProtKB-KW"/>
</dbReference>
<dbReference type="InterPro" id="IPR022398">
    <property type="entry name" value="Peptidase_S8_His-AS"/>
</dbReference>
<dbReference type="InterPro" id="IPR036852">
    <property type="entry name" value="Peptidase_S8/S53_dom_sf"/>
</dbReference>
<proteinExistence type="inferred from homology"/>
<sequence>MQNLSRSTLPHPRVKRVICLALSIFCFILGSSRVFAGGPSVDPTAKASNNTTAINHQANRDNRGRKLYKDTEIIVSFKKSVSALSSNLMIQQYASATHHSFGVNKKFTVVTLAANQSLTLVMARFRSNPNVASVDYNYYVYSLAAPNDTFYNQQWGLRNPGITVTGEEGTTNADINVELLWDHITDCSSVTVAVIDTGINYTHSDLVDNIVTTNMWDFVDNDNDPYPDAGNESHGTNVAGIIGARGNNNKGTSGVCWQAKILPLRVLDETGTGTLANVATAIIHAVDNGVKVINLSLGATGTTAAMDNAINHARNNKVVIVAAAGNNASNNDSQPFYPCNYSRTHSNVICVAAMNQTFGLASFSNTGANSVDVGAPGVSIYNTTPGEWIIDNMTGWTLTGGWLETQCSLPNISNMLINPSNFCSSSGPYSNNLSEVTYKNFDLNTANRARLVYNIVFNTQAGVDKINVNSKAAGGDPFVAGNLITSHSGVSANGGTTADTNYLTLNNCFTATCTIGFQLKTDASVTGAGVAIYGLRIETSQVNANSYLNFSGTSQASPHVAGLAAMLIAWNPAYEDSQTVNAIKNGGTLNSSLTNITRTGRVINAMGSLKYVNVPIGVTATMP</sequence>
<dbReference type="PRINTS" id="PR00723">
    <property type="entry name" value="SUBTILISIN"/>
</dbReference>
<organism evidence="6">
    <name type="scientific">hydrothermal vent metagenome</name>
    <dbReference type="NCBI Taxonomy" id="652676"/>
    <lineage>
        <taxon>unclassified sequences</taxon>
        <taxon>metagenomes</taxon>
        <taxon>ecological metagenomes</taxon>
    </lineage>
</organism>
<evidence type="ECO:0000313" key="6">
    <source>
        <dbReference type="EMBL" id="VAW79627.1"/>
    </source>
</evidence>
<dbReference type="PROSITE" id="PS00138">
    <property type="entry name" value="SUBTILASE_SER"/>
    <property type="match status" value="1"/>
</dbReference>
<dbReference type="AlphaFoldDB" id="A0A3B0YVW3"/>
<dbReference type="InterPro" id="IPR000209">
    <property type="entry name" value="Peptidase_S8/S53_dom"/>
</dbReference>
<dbReference type="PANTHER" id="PTHR43806:SF11">
    <property type="entry name" value="CEREVISIN-RELATED"/>
    <property type="match status" value="1"/>
</dbReference>
<dbReference type="SUPFAM" id="SSF52743">
    <property type="entry name" value="Subtilisin-like"/>
    <property type="match status" value="1"/>
</dbReference>
<feature type="domain" description="Peptidase S8/S53" evidence="5">
    <location>
        <begin position="189"/>
        <end position="383"/>
    </location>
</feature>
<name>A0A3B0YVW3_9ZZZZ</name>
<comment type="similarity">
    <text evidence="1">Belongs to the peptidase S8 family.</text>
</comment>
<accession>A0A3B0YVW3</accession>
<dbReference type="PROSITE" id="PS51892">
    <property type="entry name" value="SUBTILASE"/>
    <property type="match status" value="1"/>
</dbReference>
<dbReference type="Gene3D" id="3.40.50.200">
    <property type="entry name" value="Peptidase S8/S53 domain"/>
    <property type="match status" value="2"/>
</dbReference>
<feature type="domain" description="Peptidase S8/S53" evidence="5">
    <location>
        <begin position="461"/>
        <end position="584"/>
    </location>
</feature>
<dbReference type="Pfam" id="PF00082">
    <property type="entry name" value="Peptidase_S8"/>
    <property type="match status" value="2"/>
</dbReference>
<evidence type="ECO:0000259" key="5">
    <source>
        <dbReference type="Pfam" id="PF00082"/>
    </source>
</evidence>
<dbReference type="InterPro" id="IPR015500">
    <property type="entry name" value="Peptidase_S8_subtilisin-rel"/>
</dbReference>
<dbReference type="GO" id="GO:0004252">
    <property type="term" value="F:serine-type endopeptidase activity"/>
    <property type="evidence" value="ECO:0007669"/>
    <property type="project" value="InterPro"/>
</dbReference>
<evidence type="ECO:0000256" key="2">
    <source>
        <dbReference type="ARBA" id="ARBA00022670"/>
    </source>
</evidence>
<dbReference type="PROSITE" id="PS00136">
    <property type="entry name" value="SUBTILASE_ASP"/>
    <property type="match status" value="1"/>
</dbReference>
<evidence type="ECO:0000256" key="3">
    <source>
        <dbReference type="ARBA" id="ARBA00022801"/>
    </source>
</evidence>
<keyword evidence="4" id="KW-0720">Serine protease</keyword>
<dbReference type="InterPro" id="IPR023827">
    <property type="entry name" value="Peptidase_S8_Asp-AS"/>
</dbReference>
<keyword evidence="3" id="KW-0378">Hydrolase</keyword>
<gene>
    <name evidence="6" type="ORF">MNBD_GAMMA12-2328</name>
</gene>
<evidence type="ECO:0000256" key="1">
    <source>
        <dbReference type="ARBA" id="ARBA00011073"/>
    </source>
</evidence>
<dbReference type="InterPro" id="IPR050131">
    <property type="entry name" value="Peptidase_S8_subtilisin-like"/>
</dbReference>
<dbReference type="PANTHER" id="PTHR43806">
    <property type="entry name" value="PEPTIDASE S8"/>
    <property type="match status" value="1"/>
</dbReference>
<protein>
    <recommendedName>
        <fullName evidence="5">Peptidase S8/S53 domain-containing protein</fullName>
    </recommendedName>
</protein>
<reference evidence="6" key="1">
    <citation type="submission" date="2018-06" db="EMBL/GenBank/DDBJ databases">
        <authorList>
            <person name="Zhirakovskaya E."/>
        </authorList>
    </citation>
    <scope>NUCLEOTIDE SEQUENCE</scope>
</reference>
<dbReference type="InterPro" id="IPR023828">
    <property type="entry name" value="Peptidase_S8_Ser-AS"/>
</dbReference>
<evidence type="ECO:0000256" key="4">
    <source>
        <dbReference type="ARBA" id="ARBA00022825"/>
    </source>
</evidence>